<feature type="domain" description="Ribbon-helix-helix protein CopG" evidence="1">
    <location>
        <begin position="10"/>
        <end position="48"/>
    </location>
</feature>
<dbReference type="RefSeq" id="WP_079326371.1">
    <property type="nucleotide sequence ID" value="NZ_MXAP01000115.1"/>
</dbReference>
<evidence type="ECO:0000313" key="6">
    <source>
        <dbReference type="Proteomes" id="UP000190777"/>
    </source>
</evidence>
<dbReference type="InterPro" id="IPR013321">
    <property type="entry name" value="Arc_rbn_hlx_hlx"/>
</dbReference>
<dbReference type="Gene3D" id="1.10.1220.10">
    <property type="entry name" value="Met repressor-like"/>
    <property type="match status" value="1"/>
</dbReference>
<evidence type="ECO:0000313" key="3">
    <source>
        <dbReference type="EMBL" id="STZ82962.1"/>
    </source>
</evidence>
<dbReference type="Proteomes" id="UP000254618">
    <property type="component" value="Unassembled WGS sequence"/>
</dbReference>
<dbReference type="EMBL" id="UGQF01000004">
    <property type="protein sequence ID" value="STZ82995.1"/>
    <property type="molecule type" value="Genomic_DNA"/>
</dbReference>
<dbReference type="EMBL" id="MXAP01000115">
    <property type="protein sequence ID" value="OPH35473.1"/>
    <property type="molecule type" value="Genomic_DNA"/>
</dbReference>
<dbReference type="InterPro" id="IPR002145">
    <property type="entry name" value="CopG"/>
</dbReference>
<organism evidence="3 7">
    <name type="scientific">Moraxella equi</name>
    <dbReference type="NCBI Taxonomy" id="60442"/>
    <lineage>
        <taxon>Bacteria</taxon>
        <taxon>Pseudomonadati</taxon>
        <taxon>Pseudomonadota</taxon>
        <taxon>Gammaproteobacteria</taxon>
        <taxon>Moraxellales</taxon>
        <taxon>Moraxellaceae</taxon>
        <taxon>Moraxella</taxon>
    </lineage>
</organism>
<keyword evidence="6" id="KW-1185">Reference proteome</keyword>
<evidence type="ECO:0000259" key="1">
    <source>
        <dbReference type="Pfam" id="PF01402"/>
    </source>
</evidence>
<dbReference type="GO" id="GO:0006355">
    <property type="term" value="P:regulation of DNA-templated transcription"/>
    <property type="evidence" value="ECO:0007669"/>
    <property type="project" value="InterPro"/>
</dbReference>
<dbReference type="InterPro" id="IPR010985">
    <property type="entry name" value="Ribbon_hlx_hlx"/>
</dbReference>
<accession>A0A378UTU5</accession>
<dbReference type="SUPFAM" id="SSF47598">
    <property type="entry name" value="Ribbon-helix-helix"/>
    <property type="match status" value="1"/>
</dbReference>
<dbReference type="Proteomes" id="UP000190777">
    <property type="component" value="Unassembled WGS sequence"/>
</dbReference>
<evidence type="ECO:0000313" key="4">
    <source>
        <dbReference type="EMBL" id="STZ82980.1"/>
    </source>
</evidence>
<dbReference type="EMBL" id="UGQF01000003">
    <property type="protein sequence ID" value="STZ82962.1"/>
    <property type="molecule type" value="Genomic_DNA"/>
</dbReference>
<evidence type="ECO:0000313" key="7">
    <source>
        <dbReference type="Proteomes" id="UP000254618"/>
    </source>
</evidence>
<dbReference type="Pfam" id="PF01402">
    <property type="entry name" value="RHH_1"/>
    <property type="match status" value="1"/>
</dbReference>
<dbReference type="EMBL" id="UGQF01000004">
    <property type="protein sequence ID" value="STZ82980.1"/>
    <property type="molecule type" value="Genomic_DNA"/>
</dbReference>
<reference evidence="3 7" key="2">
    <citation type="submission" date="2018-06" db="EMBL/GenBank/DDBJ databases">
        <authorList>
            <consortium name="Pathogen Informatics"/>
            <person name="Doyle S."/>
        </authorList>
    </citation>
    <scope>NUCLEOTIDE SEQUENCE [LARGE SCALE GENOMIC DNA]</scope>
    <source>
        <strain evidence="3 7">NCTC11012</strain>
    </source>
</reference>
<proteinExistence type="predicted"/>
<sequence>MSQKPKKQTSITFRIDEDLAKQFKEIAEDNNRTQSLLLRDFVIEYIKKNRQSSLKF</sequence>
<evidence type="ECO:0000313" key="2">
    <source>
        <dbReference type="EMBL" id="OPH35473.1"/>
    </source>
</evidence>
<gene>
    <name evidence="2" type="ORF">B5J93_10750</name>
    <name evidence="3" type="ORF">NCTC11012_03074</name>
    <name evidence="4" type="ORF">NCTC11012_03092</name>
    <name evidence="5" type="ORF">NCTC11012_03107</name>
</gene>
<dbReference type="AlphaFoldDB" id="A0A378UTU5"/>
<name>A0A378UTU5_9GAMM</name>
<evidence type="ECO:0000313" key="5">
    <source>
        <dbReference type="EMBL" id="STZ82995.1"/>
    </source>
</evidence>
<reference evidence="2 6" key="1">
    <citation type="submission" date="2017-03" db="EMBL/GenBank/DDBJ databases">
        <title>Draft genome sequence of Moraxella equi CCUG 4950T type strain.</title>
        <authorList>
            <person name="Salva-Serra F."/>
            <person name="Engstrom-Jakobsson H."/>
            <person name="Thorell K."/>
            <person name="Jaen-Luchoro D."/>
            <person name="Gonzales-Siles L."/>
            <person name="Karlsson R."/>
            <person name="Yazdan S."/>
            <person name="Boulund F."/>
            <person name="Johnning A."/>
            <person name="Engstrand L."/>
            <person name="Kristiansson E."/>
            <person name="Moore E."/>
        </authorList>
    </citation>
    <scope>NUCLEOTIDE SEQUENCE [LARGE SCALE GENOMIC DNA]</scope>
    <source>
        <strain evidence="2 6">CCUG 4950</strain>
    </source>
</reference>
<protein>
    <submittedName>
        <fullName evidence="3">Ribbon-helix-helix protein, copG family</fullName>
    </submittedName>
</protein>